<evidence type="ECO:0000256" key="3">
    <source>
        <dbReference type="RuleBase" id="RU003476"/>
    </source>
</evidence>
<comment type="similarity">
    <text evidence="1 3">Belongs to the Nudix hydrolase family.</text>
</comment>
<dbReference type="Proteomes" id="UP000004923">
    <property type="component" value="Unassembled WGS sequence"/>
</dbReference>
<evidence type="ECO:0000313" key="5">
    <source>
        <dbReference type="EMBL" id="EFY04056.1"/>
    </source>
</evidence>
<dbReference type="CDD" id="cd04693">
    <property type="entry name" value="NUDIX_Hydrolase"/>
    <property type="match status" value="1"/>
</dbReference>
<evidence type="ECO:0000256" key="2">
    <source>
        <dbReference type="ARBA" id="ARBA00022801"/>
    </source>
</evidence>
<dbReference type="PROSITE" id="PS00893">
    <property type="entry name" value="NUDIX_BOX"/>
    <property type="match status" value="1"/>
</dbReference>
<dbReference type="PROSITE" id="PS51462">
    <property type="entry name" value="NUDIX"/>
    <property type="match status" value="1"/>
</dbReference>
<evidence type="ECO:0000259" key="4">
    <source>
        <dbReference type="PROSITE" id="PS51462"/>
    </source>
</evidence>
<dbReference type="SUPFAM" id="SSF55811">
    <property type="entry name" value="Nudix"/>
    <property type="match status" value="1"/>
</dbReference>
<dbReference type="InterPro" id="IPR015797">
    <property type="entry name" value="NUDIX_hydrolase-like_dom_sf"/>
</dbReference>
<dbReference type="AlphaFoldDB" id="E8LGA0"/>
<dbReference type="PANTHER" id="PTHR43736">
    <property type="entry name" value="ADP-RIBOSE PYROPHOSPHATASE"/>
    <property type="match status" value="1"/>
</dbReference>
<dbReference type="GeneID" id="78524719"/>
<dbReference type="Gene3D" id="3.90.79.10">
    <property type="entry name" value="Nucleoside Triphosphate Pyrophosphohydrolase"/>
    <property type="match status" value="1"/>
</dbReference>
<reference evidence="5 6" key="1">
    <citation type="submission" date="2011-01" db="EMBL/GenBank/DDBJ databases">
        <authorList>
            <person name="Weinstock G."/>
            <person name="Sodergren E."/>
            <person name="Clifton S."/>
            <person name="Fulton L."/>
            <person name="Fulton B."/>
            <person name="Courtney L."/>
            <person name="Fronick C."/>
            <person name="Harrison M."/>
            <person name="Strong C."/>
            <person name="Farmer C."/>
            <person name="Delahaunty K."/>
            <person name="Markovic C."/>
            <person name="Hall O."/>
            <person name="Minx P."/>
            <person name="Tomlinson C."/>
            <person name="Mitreva M."/>
            <person name="Hou S."/>
            <person name="Chen J."/>
            <person name="Wollam A."/>
            <person name="Pepin K.H."/>
            <person name="Johnson M."/>
            <person name="Bhonagiri V."/>
            <person name="Zhang X."/>
            <person name="Suruliraj S."/>
            <person name="Warren W."/>
            <person name="Chinwalla A."/>
            <person name="Mardis E.R."/>
            <person name="Wilson R.K."/>
        </authorList>
    </citation>
    <scope>NUCLEOTIDE SEQUENCE [LARGE SCALE GENOMIC DNA]</scope>
    <source>
        <strain evidence="5 6">YIT 12067</strain>
    </source>
</reference>
<accession>E8LGA0</accession>
<dbReference type="eggNOG" id="COG1443">
    <property type="taxonomic scope" value="Bacteria"/>
</dbReference>
<comment type="caution">
    <text evidence="5">The sequence shown here is derived from an EMBL/GenBank/DDBJ whole genome shotgun (WGS) entry which is preliminary data.</text>
</comment>
<dbReference type="HOGENOM" id="CLU_060552_1_1_9"/>
<dbReference type="EMBL" id="AEVN01000102">
    <property type="protein sequence ID" value="EFY04056.1"/>
    <property type="molecule type" value="Genomic_DNA"/>
</dbReference>
<name>E8LGA0_9FIRM</name>
<dbReference type="PANTHER" id="PTHR43736:SF1">
    <property type="entry name" value="DIHYDRONEOPTERIN TRIPHOSPHATE DIPHOSPHATASE"/>
    <property type="match status" value="1"/>
</dbReference>
<protein>
    <submittedName>
        <fullName evidence="5">Hydrolase, NUDIX family</fullName>
    </submittedName>
</protein>
<proteinExistence type="inferred from homology"/>
<evidence type="ECO:0000313" key="6">
    <source>
        <dbReference type="Proteomes" id="UP000004923"/>
    </source>
</evidence>
<dbReference type="InterPro" id="IPR020476">
    <property type="entry name" value="Nudix_hydrolase"/>
</dbReference>
<keyword evidence="2 3" id="KW-0378">Hydrolase</keyword>
<dbReference type="PRINTS" id="PR00502">
    <property type="entry name" value="NUDIXFAMILY"/>
</dbReference>
<organism evidence="5 6">
    <name type="scientific">Phascolarctobacterium succinatutens YIT 12067</name>
    <dbReference type="NCBI Taxonomy" id="626939"/>
    <lineage>
        <taxon>Bacteria</taxon>
        <taxon>Bacillati</taxon>
        <taxon>Bacillota</taxon>
        <taxon>Negativicutes</taxon>
        <taxon>Acidaminococcales</taxon>
        <taxon>Acidaminococcaceae</taxon>
        <taxon>Phascolarctobacterium</taxon>
    </lineage>
</organism>
<dbReference type="OrthoDB" id="9786032at2"/>
<dbReference type="InterPro" id="IPR000086">
    <property type="entry name" value="NUDIX_hydrolase_dom"/>
</dbReference>
<dbReference type="Pfam" id="PF00293">
    <property type="entry name" value="NUDIX"/>
    <property type="match status" value="1"/>
</dbReference>
<keyword evidence="6" id="KW-1185">Reference proteome</keyword>
<feature type="domain" description="Nudix hydrolase" evidence="4">
    <location>
        <begin position="29"/>
        <end position="163"/>
    </location>
</feature>
<sequence>MEQWDIYDRERRLTGRTMKKNDWILQDGEYHLTVLGVVRNTDGRFLITRRVLTKAWAAGWWEVPGGAVQAGESSREAVNREVWEETGLDVSACAGGPALTYHRENPGEGDNYFVDCYLFTLPFAPEQVKIRPNEALEYKLATLEEIQELAQQGIFLHYDSIKDVFAK</sequence>
<dbReference type="GO" id="GO:0016787">
    <property type="term" value="F:hydrolase activity"/>
    <property type="evidence" value="ECO:0007669"/>
    <property type="project" value="UniProtKB-KW"/>
</dbReference>
<gene>
    <name evidence="5" type="ORF">HMPREF9443_01916</name>
</gene>
<dbReference type="RefSeq" id="WP_009146252.1">
    <property type="nucleotide sequence ID" value="NZ_GL830930.1"/>
</dbReference>
<evidence type="ECO:0000256" key="1">
    <source>
        <dbReference type="ARBA" id="ARBA00005582"/>
    </source>
</evidence>
<dbReference type="InterPro" id="IPR020084">
    <property type="entry name" value="NUDIX_hydrolase_CS"/>
</dbReference>